<feature type="domain" description="BON" evidence="2">
    <location>
        <begin position="24"/>
        <end position="95"/>
    </location>
</feature>
<dbReference type="Gene3D" id="3.30.1340.30">
    <property type="match status" value="1"/>
</dbReference>
<keyword evidence="1" id="KW-0732">Signal</keyword>
<feature type="chain" id="PRO_5046506049" evidence="1">
    <location>
        <begin position="22"/>
        <end position="487"/>
    </location>
</feature>
<dbReference type="PROSITE" id="PS50914">
    <property type="entry name" value="BON"/>
    <property type="match status" value="2"/>
</dbReference>
<reference evidence="3 4" key="1">
    <citation type="journal article" date="2022" name="Syst. Appl. Microbiol.">
        <title>Rhodopirellula aestuarii sp. nov., a novel member of the genus Rhodopirellula isolated from brackish sediments collected in the Tagus River estuary, Portugal.</title>
        <authorList>
            <person name="Vitorino I.R."/>
            <person name="Klimek D."/>
            <person name="Calusinska M."/>
            <person name="Lobo-da-Cunha A."/>
            <person name="Vasconcelos V."/>
            <person name="Lage O.M."/>
        </authorList>
    </citation>
    <scope>NUCLEOTIDE SEQUENCE [LARGE SCALE GENOMIC DNA]</scope>
    <source>
        <strain evidence="3 4">ICT_H3.1</strain>
    </source>
</reference>
<feature type="signal peptide" evidence="1">
    <location>
        <begin position="1"/>
        <end position="21"/>
    </location>
</feature>
<dbReference type="Proteomes" id="UP001202961">
    <property type="component" value="Unassembled WGS sequence"/>
</dbReference>
<proteinExistence type="predicted"/>
<comment type="caution">
    <text evidence="3">The sequence shown here is derived from an EMBL/GenBank/DDBJ whole genome shotgun (WGS) entry which is preliminary data.</text>
</comment>
<dbReference type="PANTHER" id="PTHR34606">
    <property type="entry name" value="BON DOMAIN-CONTAINING PROTEIN"/>
    <property type="match status" value="1"/>
</dbReference>
<dbReference type="EMBL" id="JAMQBK010000029">
    <property type="protein sequence ID" value="MCM2371117.1"/>
    <property type="molecule type" value="Genomic_DNA"/>
</dbReference>
<name>A0ABT0U2L2_9BACT</name>
<organism evidence="3 4">
    <name type="scientific">Aporhodopirellula aestuarii</name>
    <dbReference type="NCBI Taxonomy" id="2950107"/>
    <lineage>
        <taxon>Bacteria</taxon>
        <taxon>Pseudomonadati</taxon>
        <taxon>Planctomycetota</taxon>
        <taxon>Planctomycetia</taxon>
        <taxon>Pirellulales</taxon>
        <taxon>Pirellulaceae</taxon>
        <taxon>Aporhodopirellula</taxon>
    </lineage>
</organism>
<dbReference type="InterPro" id="IPR051686">
    <property type="entry name" value="Lipoprotein_DolP"/>
</dbReference>
<protein>
    <submittedName>
        <fullName evidence="3">BON domain-containing protein</fullName>
    </submittedName>
</protein>
<feature type="domain" description="BON" evidence="2">
    <location>
        <begin position="251"/>
        <end position="322"/>
    </location>
</feature>
<dbReference type="Pfam" id="PF04972">
    <property type="entry name" value="BON"/>
    <property type="match status" value="2"/>
</dbReference>
<dbReference type="RefSeq" id="WP_250928761.1">
    <property type="nucleotide sequence ID" value="NZ_JAMQBK010000029.1"/>
</dbReference>
<accession>A0ABT0U2L2</accession>
<sequence>MRRKYFGLAMAAVATLGPAQAFGGDREIAQSIIERLKVSRDAGDLKGFSLDMKVDEGVVLFRGKVSGDQQRAIVLATSEGIEGVRDIVDELEVAPQEILTSKPAKIYKPKSAAMAIAPEQSANEESGFDFAGALADEAAEPAPAVSTVKLAQAVPNVKLAQAVPNVELAKAVPNVNLTPVEEIVPQPEPTHTAQEVVPGIVLPTAAYEGDAMDVPAPLPQPVVNAVEAPEPMAPEMMAPEMTAPQVRPAMNDEQLTSAVVRAIGRAQAEGHLKNFGVDVNAYNGVIELKGKAASNQQREFIEMVAQHAPGARGVKNMIEVTEPRRGSIAARPVGHRASMPTMAPAMSQPSRGLQPMPQHMQARQASYGGQQMINGEMVVPGSIVNHSGPIDGQVVAGGAPMMGQPVPMAPAAPVGAPRYDSPNLPNYAWPGYAAHPNYAALSYPQQYSPSAFPFIGPFYPYPQVPLGWRKVSLEWDDGWWFLDFTDK</sequence>
<keyword evidence="4" id="KW-1185">Reference proteome</keyword>
<evidence type="ECO:0000313" key="4">
    <source>
        <dbReference type="Proteomes" id="UP001202961"/>
    </source>
</evidence>
<evidence type="ECO:0000256" key="1">
    <source>
        <dbReference type="SAM" id="SignalP"/>
    </source>
</evidence>
<gene>
    <name evidence="3" type="ORF">NB063_10905</name>
</gene>
<evidence type="ECO:0000259" key="2">
    <source>
        <dbReference type="PROSITE" id="PS50914"/>
    </source>
</evidence>
<dbReference type="InterPro" id="IPR007055">
    <property type="entry name" value="BON_dom"/>
</dbReference>
<evidence type="ECO:0000313" key="3">
    <source>
        <dbReference type="EMBL" id="MCM2371117.1"/>
    </source>
</evidence>
<dbReference type="PANTHER" id="PTHR34606:SF15">
    <property type="entry name" value="BON DOMAIN-CONTAINING PROTEIN"/>
    <property type="match status" value="1"/>
</dbReference>